<name>A0A124FUB8_9BACT</name>
<accession>A0A124FUB8</accession>
<evidence type="ECO:0000256" key="3">
    <source>
        <dbReference type="ARBA" id="ARBA00018111"/>
    </source>
</evidence>
<comment type="function">
    <text evidence="5">Modulates RecA activity.</text>
</comment>
<dbReference type="GO" id="GO:0006282">
    <property type="term" value="P:regulation of DNA repair"/>
    <property type="evidence" value="ECO:0007669"/>
    <property type="project" value="UniProtKB-UniRule"/>
</dbReference>
<comment type="caution">
    <text evidence="9">The sequence shown here is derived from an EMBL/GenBank/DDBJ whole genome shotgun (WGS) entry which is preliminary data.</text>
</comment>
<keyword evidence="4 5" id="KW-0963">Cytoplasm</keyword>
<evidence type="ECO:0000313" key="9">
    <source>
        <dbReference type="EMBL" id="KUK68095.1"/>
    </source>
</evidence>
<dbReference type="InterPro" id="IPR003783">
    <property type="entry name" value="Regulatory_RecX"/>
</dbReference>
<organism evidence="9 11">
    <name type="scientific">Mesotoga infera</name>
    <dbReference type="NCBI Taxonomy" id="1236046"/>
    <lineage>
        <taxon>Bacteria</taxon>
        <taxon>Thermotogati</taxon>
        <taxon>Thermotogota</taxon>
        <taxon>Thermotogae</taxon>
        <taxon>Kosmotogales</taxon>
        <taxon>Kosmotogaceae</taxon>
        <taxon>Mesotoga</taxon>
    </lineage>
</organism>
<evidence type="ECO:0000313" key="11">
    <source>
        <dbReference type="Proteomes" id="UP000054260"/>
    </source>
</evidence>
<comment type="subcellular location">
    <subcellularLocation>
        <location evidence="1 5">Cytoplasm</location>
    </subcellularLocation>
</comment>
<dbReference type="HAMAP" id="MF_01114">
    <property type="entry name" value="RecX"/>
    <property type="match status" value="1"/>
</dbReference>
<dbReference type="EMBL" id="LGGW01000001">
    <property type="protein sequence ID" value="KUK91477.1"/>
    <property type="molecule type" value="Genomic_DNA"/>
</dbReference>
<evidence type="ECO:0000256" key="2">
    <source>
        <dbReference type="ARBA" id="ARBA00009695"/>
    </source>
</evidence>
<reference evidence="8 13" key="3">
    <citation type="journal article" date="2018" name="Nat. Biotechnol.">
        <title>A standardized bacterial taxonomy based on genome phylogeny substantially revises the tree of life.</title>
        <authorList>
            <person name="Parks D.H."/>
            <person name="Chuvochina M."/>
            <person name="Waite D.W."/>
            <person name="Rinke C."/>
            <person name="Skarshewski A."/>
            <person name="Chaumeil P.A."/>
            <person name="Hugenholtz P."/>
        </authorList>
    </citation>
    <scope>NUCLEOTIDE SEQUENCE [LARGE SCALE GENOMIC DNA]</scope>
    <source>
        <strain evidence="8">UBA9905</strain>
    </source>
</reference>
<dbReference type="PATRIC" id="fig|1236046.5.peg.585"/>
<feature type="domain" description="RecX first three-helical" evidence="7">
    <location>
        <begin position="9"/>
        <end position="44"/>
    </location>
</feature>
<dbReference type="GO" id="GO:0005737">
    <property type="term" value="C:cytoplasm"/>
    <property type="evidence" value="ECO:0007669"/>
    <property type="project" value="UniProtKB-SubCell"/>
</dbReference>
<dbReference type="Gene3D" id="1.10.10.10">
    <property type="entry name" value="Winged helix-like DNA-binding domain superfamily/Winged helix DNA-binding domain"/>
    <property type="match status" value="3"/>
</dbReference>
<sequence length="145" mass="16978">MLSDPLKDALRYLRYRLRSRKEIQVHLLKKGYSEREIEEVIGKLEEQNILNDRVFARFYISDGLSVYYKGPFRLKQELLKLGVSEEVIDDSMDRELENCDLKVVAKKAAGNTEHVDPDKIRRKLYRKGFSSSIIDEIIGEIKQKS</sequence>
<dbReference type="InterPro" id="IPR036388">
    <property type="entry name" value="WH-like_DNA-bd_sf"/>
</dbReference>
<evidence type="ECO:0000256" key="1">
    <source>
        <dbReference type="ARBA" id="ARBA00004496"/>
    </source>
</evidence>
<evidence type="ECO:0000259" key="7">
    <source>
        <dbReference type="Pfam" id="PF21982"/>
    </source>
</evidence>
<feature type="domain" description="RecX second three-helical" evidence="6">
    <location>
        <begin position="51"/>
        <end position="91"/>
    </location>
</feature>
<reference evidence="11 12" key="2">
    <citation type="journal article" date="2015" name="MBio">
        <title>Genome-Resolved Metagenomic Analysis Reveals Roles for Candidate Phyla and Other Microbial Community Members in Biogeochemical Transformations in Oil Reservoirs.</title>
        <authorList>
            <person name="Hu P."/>
            <person name="Tom L."/>
            <person name="Singh A."/>
            <person name="Thomas B.C."/>
            <person name="Baker B.J."/>
            <person name="Piceno Y.M."/>
            <person name="Andersen G.L."/>
            <person name="Banfield J.F."/>
        </authorList>
    </citation>
    <scope>NUCLEOTIDE SEQUENCE [LARGE SCALE GENOMIC DNA]</scope>
</reference>
<dbReference type="Pfam" id="PF02631">
    <property type="entry name" value="RecX_HTH2"/>
    <property type="match status" value="1"/>
</dbReference>
<evidence type="ECO:0000313" key="8">
    <source>
        <dbReference type="EMBL" id="HCO70513.1"/>
    </source>
</evidence>
<dbReference type="Proteomes" id="UP000055014">
    <property type="component" value="Unassembled WGS sequence"/>
</dbReference>
<dbReference type="InterPro" id="IPR053926">
    <property type="entry name" value="RecX_HTH_1st"/>
</dbReference>
<dbReference type="PANTHER" id="PTHR33602:SF1">
    <property type="entry name" value="REGULATORY PROTEIN RECX FAMILY PROTEIN"/>
    <property type="match status" value="1"/>
</dbReference>
<evidence type="ECO:0000256" key="5">
    <source>
        <dbReference type="HAMAP-Rule" id="MF_01114"/>
    </source>
</evidence>
<reference evidence="9" key="1">
    <citation type="journal article" date="2015" name="MBio">
        <title>Genome-resolved metagenomic analysis reveals roles for candidate phyla and other microbial community members in biogeochemical transformations in oil reservoirs.</title>
        <authorList>
            <person name="Hu P."/>
            <person name="Tom L."/>
            <person name="Singh A."/>
            <person name="Thomas B.C."/>
            <person name="Baker B.J."/>
            <person name="Piceno Y.M."/>
            <person name="Andersen G.L."/>
            <person name="Banfield J.F."/>
        </authorList>
    </citation>
    <scope>NUCLEOTIDE SEQUENCE [LARGE SCALE GENOMIC DNA]</scope>
    <source>
        <strain evidence="9">46_47</strain>
        <strain evidence="10">46_70</strain>
    </source>
</reference>
<dbReference type="AlphaFoldDB" id="A0A124FUB8"/>
<dbReference type="Pfam" id="PF21982">
    <property type="entry name" value="RecX_HTH1"/>
    <property type="match status" value="1"/>
</dbReference>
<dbReference type="EMBL" id="DQBS01000178">
    <property type="protein sequence ID" value="HCO70513.1"/>
    <property type="molecule type" value="Genomic_DNA"/>
</dbReference>
<dbReference type="Proteomes" id="UP000264215">
    <property type="component" value="Unassembled WGS sequence"/>
</dbReference>
<dbReference type="Proteomes" id="UP000054260">
    <property type="component" value="Unassembled WGS sequence"/>
</dbReference>
<protein>
    <recommendedName>
        <fullName evidence="3 5">Regulatory protein RecX</fullName>
    </recommendedName>
</protein>
<evidence type="ECO:0000313" key="10">
    <source>
        <dbReference type="EMBL" id="KUK91477.1"/>
    </source>
</evidence>
<dbReference type="InterPro" id="IPR053924">
    <property type="entry name" value="RecX_HTH_2nd"/>
</dbReference>
<comment type="similarity">
    <text evidence="2 5">Belongs to the RecX family.</text>
</comment>
<evidence type="ECO:0000313" key="13">
    <source>
        <dbReference type="Proteomes" id="UP000264215"/>
    </source>
</evidence>
<proteinExistence type="inferred from homology"/>
<evidence type="ECO:0000259" key="6">
    <source>
        <dbReference type="Pfam" id="PF02631"/>
    </source>
</evidence>
<evidence type="ECO:0000313" key="12">
    <source>
        <dbReference type="Proteomes" id="UP000055014"/>
    </source>
</evidence>
<evidence type="ECO:0000256" key="4">
    <source>
        <dbReference type="ARBA" id="ARBA00022490"/>
    </source>
</evidence>
<gene>
    <name evidence="5" type="primary">recX</name>
    <name evidence="8" type="ORF">DIT26_08080</name>
    <name evidence="9" type="ORF">XD86_0395</name>
    <name evidence="10" type="ORF">XE02_0035</name>
</gene>
<dbReference type="PANTHER" id="PTHR33602">
    <property type="entry name" value="REGULATORY PROTEIN RECX FAMILY PROTEIN"/>
    <property type="match status" value="1"/>
</dbReference>
<dbReference type="EMBL" id="LGGH01000038">
    <property type="protein sequence ID" value="KUK68095.1"/>
    <property type="molecule type" value="Genomic_DNA"/>
</dbReference>